<proteinExistence type="predicted"/>
<organism evidence="2 3">
    <name type="scientific">Providencia rettgeri</name>
    <dbReference type="NCBI Taxonomy" id="587"/>
    <lineage>
        <taxon>Bacteria</taxon>
        <taxon>Pseudomonadati</taxon>
        <taxon>Pseudomonadota</taxon>
        <taxon>Gammaproteobacteria</taxon>
        <taxon>Enterobacterales</taxon>
        <taxon>Morganellaceae</taxon>
        <taxon>Providencia</taxon>
    </lineage>
</organism>
<sequence length="269" mass="30279">MFCCDELLATECRETKMKTHHQAVYQQFDQQANSYLTSQVHAQGEDLLVLQQLLQGCQGEDVLDLGCGAGHASFHAAPLVKSVTAYDLSDSMLNVVAKNAQERELNNITTCKGTAESLPFDDNCFDRVISRYSAHHWHDVEQALREVRRVLKAGGKGIFIDVVSPGHPLLDIYLQTVEVLRDTSHIRDYSAGEWSGMFNNAGLFVQRVQSFRLALEFTSWVERMRTPKALVEAIRHYQGTLSDEVKSHFAVQADGSFTSDVMLFEFQCQ</sequence>
<dbReference type="RefSeq" id="WP_272515375.1">
    <property type="nucleotide sequence ID" value="NZ_JADSTA010000012.1"/>
</dbReference>
<keyword evidence="2" id="KW-0489">Methyltransferase</keyword>
<dbReference type="GO" id="GO:0032259">
    <property type="term" value="P:methylation"/>
    <property type="evidence" value="ECO:0007669"/>
    <property type="project" value="UniProtKB-KW"/>
</dbReference>
<dbReference type="InterPro" id="IPR013216">
    <property type="entry name" value="Methyltransf_11"/>
</dbReference>
<dbReference type="SUPFAM" id="SSF53335">
    <property type="entry name" value="S-adenosyl-L-methionine-dependent methyltransferases"/>
    <property type="match status" value="1"/>
</dbReference>
<dbReference type="EMBL" id="JAOWIN010000003">
    <property type="protein sequence ID" value="MDI9092212.1"/>
    <property type="molecule type" value="Genomic_DNA"/>
</dbReference>
<dbReference type="Proteomes" id="UP001159001">
    <property type="component" value="Unassembled WGS sequence"/>
</dbReference>
<comment type="caution">
    <text evidence="2">The sequence shown here is derived from an EMBL/GenBank/DDBJ whole genome shotgun (WGS) entry which is preliminary data.</text>
</comment>
<protein>
    <submittedName>
        <fullName evidence="2">Class I SAM-dependent methyltransferase</fullName>
    </submittedName>
</protein>
<evidence type="ECO:0000259" key="1">
    <source>
        <dbReference type="Pfam" id="PF08241"/>
    </source>
</evidence>
<feature type="domain" description="Methyltransferase type 11" evidence="1">
    <location>
        <begin position="63"/>
        <end position="158"/>
    </location>
</feature>
<dbReference type="CDD" id="cd02440">
    <property type="entry name" value="AdoMet_MTases"/>
    <property type="match status" value="1"/>
</dbReference>
<reference evidence="2" key="1">
    <citation type="submission" date="2022-10" db="EMBL/GenBank/DDBJ databases">
        <title>Bacterial isolates recovered from the One Health project in Brazil.</title>
        <authorList>
            <person name="Valiatti T.B."/>
            <person name="Santos F."/>
            <person name="Cayo R."/>
            <person name="Gales A.C."/>
        </authorList>
    </citation>
    <scope>NUCLEOTIDE SEQUENCE</scope>
    <source>
        <strain evidence="2">PVR188</strain>
    </source>
</reference>
<dbReference type="Pfam" id="PF08241">
    <property type="entry name" value="Methyltransf_11"/>
    <property type="match status" value="1"/>
</dbReference>
<name>A0AAW6UEG1_PRORE</name>
<dbReference type="PANTHER" id="PTHR43591:SF24">
    <property type="entry name" value="2-METHOXY-6-POLYPRENYL-1,4-BENZOQUINOL METHYLASE, MITOCHONDRIAL"/>
    <property type="match status" value="1"/>
</dbReference>
<dbReference type="AlphaFoldDB" id="A0AAW6UEG1"/>
<dbReference type="InterPro" id="IPR029063">
    <property type="entry name" value="SAM-dependent_MTases_sf"/>
</dbReference>
<gene>
    <name evidence="2" type="ORF">OGX73_06215</name>
</gene>
<dbReference type="Gene3D" id="3.40.50.150">
    <property type="entry name" value="Vaccinia Virus protein VP39"/>
    <property type="match status" value="1"/>
</dbReference>
<evidence type="ECO:0000313" key="3">
    <source>
        <dbReference type="Proteomes" id="UP001159001"/>
    </source>
</evidence>
<evidence type="ECO:0000313" key="2">
    <source>
        <dbReference type="EMBL" id="MDI9092212.1"/>
    </source>
</evidence>
<accession>A0AAW6UEG1</accession>
<keyword evidence="2" id="KW-0808">Transferase</keyword>
<dbReference type="PANTHER" id="PTHR43591">
    <property type="entry name" value="METHYLTRANSFERASE"/>
    <property type="match status" value="1"/>
</dbReference>
<dbReference type="GO" id="GO:0008757">
    <property type="term" value="F:S-adenosylmethionine-dependent methyltransferase activity"/>
    <property type="evidence" value="ECO:0007669"/>
    <property type="project" value="InterPro"/>
</dbReference>